<gene>
    <name evidence="2" type="ORF">F8388_006365</name>
</gene>
<dbReference type="PANTHER" id="PTHR37258">
    <property type="entry name" value="FANTOM PROTEIN"/>
    <property type="match status" value="1"/>
</dbReference>
<dbReference type="Proteomes" id="UP000525078">
    <property type="component" value="Unassembled WGS sequence"/>
</dbReference>
<feature type="compositionally biased region" description="Polar residues" evidence="1">
    <location>
        <begin position="285"/>
        <end position="297"/>
    </location>
</feature>
<organism evidence="2 3">
    <name type="scientific">Cannabis sativa</name>
    <name type="common">Hemp</name>
    <name type="synonym">Marijuana</name>
    <dbReference type="NCBI Taxonomy" id="3483"/>
    <lineage>
        <taxon>Eukaryota</taxon>
        <taxon>Viridiplantae</taxon>
        <taxon>Streptophyta</taxon>
        <taxon>Embryophyta</taxon>
        <taxon>Tracheophyta</taxon>
        <taxon>Spermatophyta</taxon>
        <taxon>Magnoliopsida</taxon>
        <taxon>eudicotyledons</taxon>
        <taxon>Gunneridae</taxon>
        <taxon>Pentapetalae</taxon>
        <taxon>rosids</taxon>
        <taxon>fabids</taxon>
        <taxon>Rosales</taxon>
        <taxon>Cannabaceae</taxon>
        <taxon>Cannabis</taxon>
    </lineage>
</organism>
<dbReference type="EMBL" id="JAATIP010000251">
    <property type="protein sequence ID" value="KAF4356621.1"/>
    <property type="molecule type" value="Genomic_DNA"/>
</dbReference>
<accession>A0A7J6EE59</accession>
<dbReference type="AlphaFoldDB" id="A0A7J6EE59"/>
<sequence length="341" mass="38189">MLCSVPAAGKSGSNWLDRLRSIKGLPSAEDFDLDHFLTQNPNSSSSFSSSSSSSELAQLNSATTTTKTQRAANRNRKWVGAMNNVLSELFFMDGSDESSKLSGKKFPRKQTNPRIFSTSMGNTTTAVVNSNSSGVVAITASFNSDSNSLIRRRKGNVRVKRFKAVDDKEEEELGLEEEEEEELENEEKKFKGYSRSEVTVIDTSFGCWKSEKMVFRRKNVWKVMEKKCKLSSFVRKKRKVENDDVDDGDDDDDGDGDGDDDLSWGAVVLEKKKVKALNSHHAINGGNQSIKPSSDEGQNFRKKSREEIYKATTKNLNTTRKEISSTESPDNLSQDFRKRQV</sequence>
<feature type="region of interest" description="Disordered" evidence="1">
    <location>
        <begin position="169"/>
        <end position="189"/>
    </location>
</feature>
<feature type="region of interest" description="Disordered" evidence="1">
    <location>
        <begin position="279"/>
        <end position="341"/>
    </location>
</feature>
<feature type="compositionally biased region" description="Polar residues" evidence="1">
    <location>
        <begin position="325"/>
        <end position="334"/>
    </location>
</feature>
<feature type="region of interest" description="Disordered" evidence="1">
    <location>
        <begin position="240"/>
        <end position="262"/>
    </location>
</feature>
<feature type="compositionally biased region" description="Acidic residues" evidence="1">
    <location>
        <begin position="243"/>
        <end position="262"/>
    </location>
</feature>
<feature type="compositionally biased region" description="Acidic residues" evidence="1">
    <location>
        <begin position="169"/>
        <end position="185"/>
    </location>
</feature>
<evidence type="ECO:0000313" key="3">
    <source>
        <dbReference type="Proteomes" id="UP000525078"/>
    </source>
</evidence>
<comment type="caution">
    <text evidence="2">The sequence shown here is derived from an EMBL/GenBank/DDBJ whole genome shotgun (WGS) entry which is preliminary data.</text>
</comment>
<reference evidence="2 3" key="1">
    <citation type="journal article" date="2020" name="bioRxiv">
        <title>Sequence and annotation of 42 cannabis genomes reveals extensive copy number variation in cannabinoid synthesis and pathogen resistance genes.</title>
        <authorList>
            <person name="Mckernan K.J."/>
            <person name="Helbert Y."/>
            <person name="Kane L.T."/>
            <person name="Ebling H."/>
            <person name="Zhang L."/>
            <person name="Liu B."/>
            <person name="Eaton Z."/>
            <person name="Mclaughlin S."/>
            <person name="Kingan S."/>
            <person name="Baybayan P."/>
            <person name="Concepcion G."/>
            <person name="Jordan M."/>
            <person name="Riva A."/>
            <person name="Barbazuk W."/>
            <person name="Harkins T."/>
        </authorList>
    </citation>
    <scope>NUCLEOTIDE SEQUENCE [LARGE SCALE GENOMIC DNA]</scope>
    <source>
        <strain evidence="3">cv. Jamaican Lion 4</strain>
        <tissue evidence="2">Leaf</tissue>
    </source>
</reference>
<feature type="region of interest" description="Disordered" evidence="1">
    <location>
        <begin position="98"/>
        <end position="118"/>
    </location>
</feature>
<name>A0A7J6EE59_CANSA</name>
<evidence type="ECO:0000256" key="1">
    <source>
        <dbReference type="SAM" id="MobiDB-lite"/>
    </source>
</evidence>
<protein>
    <submittedName>
        <fullName evidence="2">Uncharacterized protein</fullName>
    </submittedName>
</protein>
<feature type="compositionally biased region" description="Polar residues" evidence="1">
    <location>
        <begin position="109"/>
        <end position="118"/>
    </location>
</feature>
<evidence type="ECO:0000313" key="2">
    <source>
        <dbReference type="EMBL" id="KAF4356621.1"/>
    </source>
</evidence>
<dbReference type="PANTHER" id="PTHR37258:SF1">
    <property type="entry name" value="FANTOM PROTEIN"/>
    <property type="match status" value="1"/>
</dbReference>
<proteinExistence type="predicted"/>